<dbReference type="SUPFAM" id="SSF52540">
    <property type="entry name" value="P-loop containing nucleoside triphosphate hydrolases"/>
    <property type="match status" value="1"/>
</dbReference>
<comment type="catalytic activity">
    <reaction evidence="4">
        <text>GTP + H2O = GDP + phosphate + H(+)</text>
        <dbReference type="Rhea" id="RHEA:19669"/>
        <dbReference type="ChEBI" id="CHEBI:15377"/>
        <dbReference type="ChEBI" id="CHEBI:15378"/>
        <dbReference type="ChEBI" id="CHEBI:37565"/>
        <dbReference type="ChEBI" id="CHEBI:43474"/>
        <dbReference type="ChEBI" id="CHEBI:58189"/>
        <dbReference type="EC" id="3.6.5.2"/>
    </reaction>
</comment>
<dbReference type="PANTHER" id="PTHR45704">
    <property type="entry name" value="RAS-LIKE FAMILY MEMBER 11"/>
    <property type="match status" value="1"/>
</dbReference>
<protein>
    <recommendedName>
        <fullName evidence="2">small monomeric GTPase</fullName>
        <ecNumber evidence="2">3.6.5.2</ecNumber>
    </recommendedName>
</protein>
<proteinExistence type="inferred from homology"/>
<dbReference type="EMBL" id="ML976617">
    <property type="protein sequence ID" value="KAF1843550.1"/>
    <property type="molecule type" value="Genomic_DNA"/>
</dbReference>
<dbReference type="Proteomes" id="UP000800039">
    <property type="component" value="Unassembled WGS sequence"/>
</dbReference>
<evidence type="ECO:0000313" key="5">
    <source>
        <dbReference type="EMBL" id="KAF1843550.1"/>
    </source>
</evidence>
<dbReference type="Gene3D" id="3.40.50.300">
    <property type="entry name" value="P-loop containing nucleotide triphosphate hydrolases"/>
    <property type="match status" value="1"/>
</dbReference>
<dbReference type="PROSITE" id="PS51421">
    <property type="entry name" value="RAS"/>
    <property type="match status" value="1"/>
</dbReference>
<comment type="similarity">
    <text evidence="1">Belongs to the small GTPase superfamily. Ras family.</text>
</comment>
<keyword evidence="3" id="KW-0378">Hydrolase</keyword>
<dbReference type="AlphaFoldDB" id="A0A9P4GE54"/>
<name>A0A9P4GE54_9PLEO</name>
<dbReference type="InterPro" id="IPR027417">
    <property type="entry name" value="P-loop_NTPase"/>
</dbReference>
<evidence type="ECO:0000256" key="3">
    <source>
        <dbReference type="ARBA" id="ARBA00022801"/>
    </source>
</evidence>
<reference evidence="5" key="1">
    <citation type="submission" date="2020-01" db="EMBL/GenBank/DDBJ databases">
        <authorList>
            <consortium name="DOE Joint Genome Institute"/>
            <person name="Haridas S."/>
            <person name="Albert R."/>
            <person name="Binder M."/>
            <person name="Bloem J."/>
            <person name="Labutti K."/>
            <person name="Salamov A."/>
            <person name="Andreopoulos B."/>
            <person name="Baker S.E."/>
            <person name="Barry K."/>
            <person name="Bills G."/>
            <person name="Bluhm B.H."/>
            <person name="Cannon C."/>
            <person name="Castanera R."/>
            <person name="Culley D.E."/>
            <person name="Daum C."/>
            <person name="Ezra D."/>
            <person name="Gonzalez J.B."/>
            <person name="Henrissat B."/>
            <person name="Kuo A."/>
            <person name="Liang C."/>
            <person name="Lipzen A."/>
            <person name="Lutzoni F."/>
            <person name="Magnuson J."/>
            <person name="Mondo S."/>
            <person name="Nolan M."/>
            <person name="Ohm R."/>
            <person name="Pangilinan J."/>
            <person name="Park H.-J."/>
            <person name="Ramirez L."/>
            <person name="Alfaro M."/>
            <person name="Sun H."/>
            <person name="Tritt A."/>
            <person name="Yoshinaga Y."/>
            <person name="Zwiers L.-H."/>
            <person name="Turgeon B.G."/>
            <person name="Goodwin S.B."/>
            <person name="Spatafora J.W."/>
            <person name="Crous P.W."/>
            <person name="Grigoriev I.V."/>
        </authorList>
    </citation>
    <scope>NUCLEOTIDE SEQUENCE</scope>
    <source>
        <strain evidence="5">CBS 394.84</strain>
    </source>
</reference>
<feature type="non-terminal residue" evidence="5">
    <location>
        <position position="1"/>
    </location>
</feature>
<dbReference type="EC" id="3.6.5.2" evidence="2"/>
<gene>
    <name evidence="5" type="ORF">K460DRAFT_290859</name>
</gene>
<organism evidence="5 6">
    <name type="scientific">Cucurbitaria berberidis CBS 394.84</name>
    <dbReference type="NCBI Taxonomy" id="1168544"/>
    <lineage>
        <taxon>Eukaryota</taxon>
        <taxon>Fungi</taxon>
        <taxon>Dikarya</taxon>
        <taxon>Ascomycota</taxon>
        <taxon>Pezizomycotina</taxon>
        <taxon>Dothideomycetes</taxon>
        <taxon>Pleosporomycetidae</taxon>
        <taxon>Pleosporales</taxon>
        <taxon>Pleosporineae</taxon>
        <taxon>Cucurbitariaceae</taxon>
        <taxon>Cucurbitaria</taxon>
    </lineage>
</organism>
<sequence length="159" mass="18751">NSYKRRCVVDNREFRINLQAVSDIPGDYLPGFVGMHGQLRRGDMYMLVYSITSRASFTRVTRYPNQILQWKDKSAYPMLIVRNHAEQGQRREVSTQEGIALARETGCHICEISADYPDHLQEAFLDLVRARWRYEDQKYLRIRGYEDAITYEHLKAFIL</sequence>
<keyword evidence="6" id="KW-1185">Reference proteome</keyword>
<comment type="caution">
    <text evidence="5">The sequence shown here is derived from an EMBL/GenBank/DDBJ whole genome shotgun (WGS) entry which is preliminary data.</text>
</comment>
<dbReference type="SMART" id="SM00173">
    <property type="entry name" value="RAS"/>
    <property type="match status" value="1"/>
</dbReference>
<dbReference type="Pfam" id="PF00071">
    <property type="entry name" value="Ras"/>
    <property type="match status" value="1"/>
</dbReference>
<evidence type="ECO:0000313" key="6">
    <source>
        <dbReference type="Proteomes" id="UP000800039"/>
    </source>
</evidence>
<dbReference type="InterPro" id="IPR001806">
    <property type="entry name" value="Small_GTPase"/>
</dbReference>
<dbReference type="RefSeq" id="XP_040786113.1">
    <property type="nucleotide sequence ID" value="XM_040929239.1"/>
</dbReference>
<dbReference type="GO" id="GO:0005525">
    <property type="term" value="F:GTP binding"/>
    <property type="evidence" value="ECO:0007669"/>
    <property type="project" value="InterPro"/>
</dbReference>
<dbReference type="OrthoDB" id="2947025at2759"/>
<dbReference type="GO" id="GO:0003925">
    <property type="term" value="F:G protein activity"/>
    <property type="evidence" value="ECO:0007669"/>
    <property type="project" value="UniProtKB-EC"/>
</dbReference>
<evidence type="ECO:0000256" key="4">
    <source>
        <dbReference type="ARBA" id="ARBA00048098"/>
    </source>
</evidence>
<dbReference type="PROSITE" id="PS51419">
    <property type="entry name" value="RAB"/>
    <property type="match status" value="1"/>
</dbReference>
<dbReference type="InterPro" id="IPR051065">
    <property type="entry name" value="Ras-related_GTPase"/>
</dbReference>
<accession>A0A9P4GE54</accession>
<dbReference type="SMART" id="SM00175">
    <property type="entry name" value="RAB"/>
    <property type="match status" value="1"/>
</dbReference>
<evidence type="ECO:0000256" key="1">
    <source>
        <dbReference type="ARBA" id="ARBA00008344"/>
    </source>
</evidence>
<evidence type="ECO:0000256" key="2">
    <source>
        <dbReference type="ARBA" id="ARBA00011984"/>
    </source>
</evidence>
<dbReference type="GeneID" id="63846491"/>